<dbReference type="PROSITE" id="PS00061">
    <property type="entry name" value="ADH_SHORT"/>
    <property type="match status" value="1"/>
</dbReference>
<keyword evidence="6" id="KW-1185">Reference proteome</keyword>
<dbReference type="FunFam" id="3.40.50.720:FF:000084">
    <property type="entry name" value="Short-chain dehydrogenase reductase"/>
    <property type="match status" value="1"/>
</dbReference>
<dbReference type="PANTHER" id="PTHR44196:SF1">
    <property type="entry name" value="DEHYDROGENASE_REDUCTASE SDR FAMILY MEMBER 7B"/>
    <property type="match status" value="1"/>
</dbReference>
<evidence type="ECO:0000256" key="1">
    <source>
        <dbReference type="ARBA" id="ARBA00006484"/>
    </source>
</evidence>
<proteinExistence type="inferred from homology"/>
<dbReference type="GO" id="GO:0016491">
    <property type="term" value="F:oxidoreductase activity"/>
    <property type="evidence" value="ECO:0007669"/>
    <property type="project" value="UniProtKB-KW"/>
</dbReference>
<dbReference type="PRINTS" id="PR00080">
    <property type="entry name" value="SDRFAMILY"/>
</dbReference>
<dbReference type="Pfam" id="PF00106">
    <property type="entry name" value="adh_short"/>
    <property type="match status" value="1"/>
</dbReference>
<dbReference type="OrthoDB" id="335726at2"/>
<evidence type="ECO:0000256" key="2">
    <source>
        <dbReference type="ARBA" id="ARBA00023002"/>
    </source>
</evidence>
<organism evidence="5 6">
    <name type="scientific">Nocardia alba</name>
    <dbReference type="NCBI Taxonomy" id="225051"/>
    <lineage>
        <taxon>Bacteria</taxon>
        <taxon>Bacillati</taxon>
        <taxon>Actinomycetota</taxon>
        <taxon>Actinomycetes</taxon>
        <taxon>Mycobacteriales</taxon>
        <taxon>Nocardiaceae</taxon>
        <taxon>Nocardia</taxon>
    </lineage>
</organism>
<dbReference type="InterPro" id="IPR036291">
    <property type="entry name" value="NAD(P)-bd_dom_sf"/>
</dbReference>
<reference evidence="5 6" key="1">
    <citation type="submission" date="2019-03" db="EMBL/GenBank/DDBJ databases">
        <title>Genomic Encyclopedia of Type Strains, Phase IV (KMG-IV): sequencing the most valuable type-strain genomes for metagenomic binning, comparative biology and taxonomic classification.</title>
        <authorList>
            <person name="Goeker M."/>
        </authorList>
    </citation>
    <scope>NUCLEOTIDE SEQUENCE [LARGE SCALE GENOMIC DNA]</scope>
    <source>
        <strain evidence="5 6">DSM 44684</strain>
    </source>
</reference>
<gene>
    <name evidence="5" type="ORF">DFR71_4454</name>
</gene>
<dbReference type="EMBL" id="SMFR01000003">
    <property type="protein sequence ID" value="TCJ95539.1"/>
    <property type="molecule type" value="Genomic_DNA"/>
</dbReference>
<keyword evidence="2" id="KW-0560">Oxidoreductase</keyword>
<evidence type="ECO:0000313" key="5">
    <source>
        <dbReference type="EMBL" id="TCJ95539.1"/>
    </source>
</evidence>
<comment type="similarity">
    <text evidence="1 3">Belongs to the short-chain dehydrogenases/reductases (SDR) family.</text>
</comment>
<evidence type="ECO:0000256" key="3">
    <source>
        <dbReference type="RuleBase" id="RU000363"/>
    </source>
</evidence>
<dbReference type="InterPro" id="IPR002347">
    <property type="entry name" value="SDR_fam"/>
</dbReference>
<name>A0A4R1FQ04_9NOCA</name>
<dbReference type="STRING" id="1210063.GCA_001612665_04076"/>
<dbReference type="CDD" id="cd05233">
    <property type="entry name" value="SDR_c"/>
    <property type="match status" value="1"/>
</dbReference>
<dbReference type="Gene3D" id="3.40.50.720">
    <property type="entry name" value="NAD(P)-binding Rossmann-like Domain"/>
    <property type="match status" value="1"/>
</dbReference>
<dbReference type="AlphaFoldDB" id="A0A4R1FQ04"/>
<evidence type="ECO:0000313" key="6">
    <source>
        <dbReference type="Proteomes" id="UP000294856"/>
    </source>
</evidence>
<dbReference type="PANTHER" id="PTHR44196">
    <property type="entry name" value="DEHYDROGENASE/REDUCTASE SDR FAMILY MEMBER 7B"/>
    <property type="match status" value="1"/>
</dbReference>
<accession>A0A4R1FQ04</accession>
<keyword evidence="4" id="KW-0732">Signal</keyword>
<feature type="signal peptide" evidence="4">
    <location>
        <begin position="1"/>
        <end position="25"/>
    </location>
</feature>
<dbReference type="PRINTS" id="PR00081">
    <property type="entry name" value="GDHRDH"/>
</dbReference>
<evidence type="ECO:0000256" key="4">
    <source>
        <dbReference type="SAM" id="SignalP"/>
    </source>
</evidence>
<dbReference type="RefSeq" id="WP_067453368.1">
    <property type="nucleotide sequence ID" value="NZ_SMFR01000003.1"/>
</dbReference>
<protein>
    <submittedName>
        <fullName evidence="5">Short-subunit dehydrogenase</fullName>
    </submittedName>
</protein>
<dbReference type="SUPFAM" id="SSF51735">
    <property type="entry name" value="NAD(P)-binding Rossmann-fold domains"/>
    <property type="match status" value="1"/>
</dbReference>
<dbReference type="InterPro" id="IPR020904">
    <property type="entry name" value="Sc_DH/Rdtase_CS"/>
</dbReference>
<dbReference type="NCBIfam" id="NF005881">
    <property type="entry name" value="PRK07832.1"/>
    <property type="match status" value="1"/>
</dbReference>
<feature type="chain" id="PRO_5038755177" evidence="4">
    <location>
        <begin position="26"/>
        <end position="284"/>
    </location>
</feature>
<dbReference type="GO" id="GO:0016020">
    <property type="term" value="C:membrane"/>
    <property type="evidence" value="ECO:0007669"/>
    <property type="project" value="TreeGrafter"/>
</dbReference>
<dbReference type="Proteomes" id="UP000294856">
    <property type="component" value="Unassembled WGS sequence"/>
</dbReference>
<comment type="caution">
    <text evidence="5">The sequence shown here is derived from an EMBL/GenBank/DDBJ whole genome shotgun (WGS) entry which is preliminary data.</text>
</comment>
<sequence length="284" mass="30474">MTKFDGKTCLITGAASGLGRATAFAAAAKGASLVLTDITADALTTTAEELRAAGATVHLAHAADVSDHSAVVGLAAHTFEAVRHVDIVMNVAGIATWGTVDRLTPQQWRRTVDINLMGPIHVIEEFVPPMITAGRGGHLVNVSSAAGIFGLPWHAPYSATKFGLRGVSEVLRFDLRRHKIGVSLVCPGAMATPMADTIDIAGVDRDSAALQKAIRLFMRHAVTSDEAATAVIKGVERNRYWVYTSRDIQFAHWGQRYFPYGYTLAMRGLNSAMTNYADKNALVR</sequence>